<dbReference type="RefSeq" id="WP_085751866.1">
    <property type="nucleotide sequence ID" value="NZ_CP015118.1"/>
</dbReference>
<keyword evidence="2" id="KW-1185">Reference proteome</keyword>
<evidence type="ECO:0000313" key="1">
    <source>
        <dbReference type="EMBL" id="ARN21576.1"/>
    </source>
</evidence>
<accession>A0A1W6LBF8</accession>
<proteinExistence type="predicted"/>
<evidence type="ECO:0000313" key="2">
    <source>
        <dbReference type="Proteomes" id="UP000193427"/>
    </source>
</evidence>
<gene>
    <name evidence="1" type="ORF">A4W93_17655</name>
</gene>
<dbReference type="KEGG" id="rgu:A4W93_17655"/>
<protein>
    <submittedName>
        <fullName evidence="1">Uncharacterized protein</fullName>
    </submittedName>
</protein>
<reference evidence="1 2" key="1">
    <citation type="submission" date="2016-04" db="EMBL/GenBank/DDBJ databases">
        <title>Complete genome sequence of natural rubber-degrading, novel Gram-negative bacterium, Rhizobacter gummiphilus strain NS21.</title>
        <authorList>
            <person name="Tabata M."/>
            <person name="Kasai D."/>
            <person name="Fukuda M."/>
        </authorList>
    </citation>
    <scope>NUCLEOTIDE SEQUENCE [LARGE SCALE GENOMIC DNA]</scope>
    <source>
        <strain evidence="1 2">NS21</strain>
    </source>
</reference>
<dbReference type="AlphaFoldDB" id="A0A1W6LBF8"/>
<dbReference type="Proteomes" id="UP000193427">
    <property type="component" value="Chromosome"/>
</dbReference>
<organism evidence="1 2">
    <name type="scientific">Piscinibacter gummiphilus</name>
    <dbReference type="NCBI Taxonomy" id="946333"/>
    <lineage>
        <taxon>Bacteria</taxon>
        <taxon>Pseudomonadati</taxon>
        <taxon>Pseudomonadota</taxon>
        <taxon>Betaproteobacteria</taxon>
        <taxon>Burkholderiales</taxon>
        <taxon>Sphaerotilaceae</taxon>
        <taxon>Piscinibacter</taxon>
    </lineage>
</organism>
<dbReference type="EMBL" id="CP015118">
    <property type="protein sequence ID" value="ARN21576.1"/>
    <property type="molecule type" value="Genomic_DNA"/>
</dbReference>
<dbReference type="STRING" id="946333.A4W93_17655"/>
<sequence length="465" mass="51257">MPYMLESHTKLAADERLKKDSRLLGKLAQDIARVIRELHALGNNVVPTSSYMVQLMSDLRATSTSTLATRDNLIGLVEVIGQQFPKRIQQPNANPNDLASTQKVTRARTLCGQAAQAIRTTISPDNDALTRVFGADHVGTARNVLLAAATSLDQLAVVTPGWDLVYDTTLTSADMAATGTPKCIRFSDVLFENGRAPLTLLLHEATHTLESHALQTRDYIYRDHKGFLTAPAEMKLKNAAHFEELGWQLLENKDHRTFVPVTDIMAIVTMTVTTAWIMSTWLANKVKGIKGQYAGDSEFKRNASRILGLTLHKHAKETGWPWTLGVPEVEFSVVDEITATQRSMALSSCMTALKQNALDGFDPDPTSVETAVDSALLRLIGHVGADAGLRKSHDKSLRMIKALSALYLLDVKHYLLGPQEASEPQDEGQRMQELRMHMSSGDGPDAVMDRYNRLLEGHVRRVVGT</sequence>
<name>A0A1W6LBF8_9BURK</name>